<feature type="chain" id="PRO_5008132661" evidence="1">
    <location>
        <begin position="23"/>
        <end position="156"/>
    </location>
</feature>
<dbReference type="Proteomes" id="UP000075886">
    <property type="component" value="Unassembled WGS sequence"/>
</dbReference>
<dbReference type="VEuPathDB" id="VectorBase:AFAF008765"/>
<dbReference type="EnsemblMetazoa" id="AFAF008765-RA">
    <property type="protein sequence ID" value="AFAF008765-PA"/>
    <property type="gene ID" value="AFAF008765"/>
</dbReference>
<dbReference type="EMBL" id="AXCN02001449">
    <property type="status" value="NOT_ANNOTATED_CDS"/>
    <property type="molecule type" value="Genomic_DNA"/>
</dbReference>
<keyword evidence="3" id="KW-1185">Reference proteome</keyword>
<evidence type="ECO:0000313" key="2">
    <source>
        <dbReference type="EnsemblMetazoa" id="AFAF008765-PA"/>
    </source>
</evidence>
<sequence length="156" mass="17477">MKVYRCLLCVVITLMSVLHCGCQSSEERPLANDANYPELDRSKLPLAGLNGLLDNFDQDGRQTPQIDYDTVDGLAALLGYAQLNGDIKRGWGKMKAAWGKRATSGNRNSGWTKFGAAWGKREPGWNNLKGLWGKRADKWDKLAEAWGKRQELSRSY</sequence>
<keyword evidence="1" id="KW-0732">Signal</keyword>
<organism evidence="2 3">
    <name type="scientific">Anopheles farauti</name>
    <dbReference type="NCBI Taxonomy" id="69004"/>
    <lineage>
        <taxon>Eukaryota</taxon>
        <taxon>Metazoa</taxon>
        <taxon>Ecdysozoa</taxon>
        <taxon>Arthropoda</taxon>
        <taxon>Hexapoda</taxon>
        <taxon>Insecta</taxon>
        <taxon>Pterygota</taxon>
        <taxon>Neoptera</taxon>
        <taxon>Endopterygota</taxon>
        <taxon>Diptera</taxon>
        <taxon>Nematocera</taxon>
        <taxon>Culicoidea</taxon>
        <taxon>Culicidae</taxon>
        <taxon>Anophelinae</taxon>
        <taxon>Anopheles</taxon>
    </lineage>
</organism>
<evidence type="ECO:0000256" key="1">
    <source>
        <dbReference type="SAM" id="SignalP"/>
    </source>
</evidence>
<protein>
    <submittedName>
        <fullName evidence="2">Uncharacterized protein</fullName>
    </submittedName>
</protein>
<proteinExistence type="predicted"/>
<accession>A0A182QEW9</accession>
<reference evidence="2" key="2">
    <citation type="submission" date="2020-05" db="UniProtKB">
        <authorList>
            <consortium name="EnsemblMetazoa"/>
        </authorList>
    </citation>
    <scope>IDENTIFICATION</scope>
    <source>
        <strain evidence="2">FAR1</strain>
    </source>
</reference>
<name>A0A182QEW9_9DIPT</name>
<dbReference type="STRING" id="69004.A0A182QEW9"/>
<feature type="signal peptide" evidence="1">
    <location>
        <begin position="1"/>
        <end position="22"/>
    </location>
</feature>
<reference evidence="3" key="1">
    <citation type="submission" date="2014-01" db="EMBL/GenBank/DDBJ databases">
        <title>The Genome Sequence of Anopheles farauti FAR1 (V2).</title>
        <authorList>
            <consortium name="The Broad Institute Genomics Platform"/>
            <person name="Neafsey D.E."/>
            <person name="Besansky N."/>
            <person name="Howell P."/>
            <person name="Walton C."/>
            <person name="Young S.K."/>
            <person name="Zeng Q."/>
            <person name="Gargeya S."/>
            <person name="Fitzgerald M."/>
            <person name="Haas B."/>
            <person name="Abouelleil A."/>
            <person name="Allen A.W."/>
            <person name="Alvarado L."/>
            <person name="Arachchi H.M."/>
            <person name="Berlin A.M."/>
            <person name="Chapman S.B."/>
            <person name="Gainer-Dewar J."/>
            <person name="Goldberg J."/>
            <person name="Griggs A."/>
            <person name="Gujja S."/>
            <person name="Hansen M."/>
            <person name="Howarth C."/>
            <person name="Imamovic A."/>
            <person name="Ireland A."/>
            <person name="Larimer J."/>
            <person name="McCowan C."/>
            <person name="Murphy C."/>
            <person name="Pearson M."/>
            <person name="Poon T.W."/>
            <person name="Priest M."/>
            <person name="Roberts A."/>
            <person name="Saif S."/>
            <person name="Shea T."/>
            <person name="Sisk P."/>
            <person name="Sykes S."/>
            <person name="Wortman J."/>
            <person name="Nusbaum C."/>
            <person name="Birren B."/>
        </authorList>
    </citation>
    <scope>NUCLEOTIDE SEQUENCE [LARGE SCALE GENOMIC DNA]</scope>
    <source>
        <strain evidence="3">FAR1</strain>
    </source>
</reference>
<dbReference type="AlphaFoldDB" id="A0A182QEW9"/>
<evidence type="ECO:0000313" key="3">
    <source>
        <dbReference type="Proteomes" id="UP000075886"/>
    </source>
</evidence>